<keyword evidence="7" id="KW-1185">Reference proteome</keyword>
<dbReference type="GeneID" id="18240273"/>
<comment type="subcellular location">
    <subcellularLocation>
        <location evidence="1">Cytoplasm</location>
        <location evidence="1">Cytoskeleton</location>
        <location evidence="1">Cilium basal body</location>
    </subcellularLocation>
</comment>
<evidence type="ECO:0000313" key="7">
    <source>
        <dbReference type="Proteomes" id="UP000007241"/>
    </source>
</evidence>
<dbReference type="GO" id="GO:0036038">
    <property type="term" value="C:MKS complex"/>
    <property type="evidence" value="ECO:0000318"/>
    <property type="project" value="GO_Central"/>
</dbReference>
<dbReference type="InParanoid" id="F4NSL0"/>
<reference evidence="6 7" key="1">
    <citation type="submission" date="2009-12" db="EMBL/GenBank/DDBJ databases">
        <title>The draft genome of Batrachochytrium dendrobatidis.</title>
        <authorList>
            <consortium name="US DOE Joint Genome Institute (JGI-PGF)"/>
            <person name="Kuo A."/>
            <person name="Salamov A."/>
            <person name="Schmutz J."/>
            <person name="Lucas S."/>
            <person name="Pitluck S."/>
            <person name="Rosenblum E."/>
            <person name="Stajich J."/>
            <person name="Eisen M."/>
            <person name="Grigoriev I.V."/>
        </authorList>
    </citation>
    <scope>NUCLEOTIDE SEQUENCE [LARGE SCALE GENOMIC DNA]</scope>
    <source>
        <strain evidence="7">JAM81 / FGSC 10211</strain>
    </source>
</reference>
<dbReference type="InterPro" id="IPR010796">
    <property type="entry name" value="C2_B9-type_dom"/>
</dbReference>
<protein>
    <submittedName>
        <fullName evidence="6">Uncharacterized protein</fullName>
    </submittedName>
</protein>
<sequence>MPSNLTSQTDVSADRHLVARLTVDWQEKVFGPDSLAVDSRTNPTVRRHTKSRRNRQLQSVHDSGGIVLFTYIDQDNYIDMEWIDTPVMTGVQIPLIKSANQIQKLNQDGIAVERAADIYRNESGNVNDSTTMQGNGQWKNATSGMTCQTMYIMASIPHTSQPSKSGLDRSLTLDSNNQVVRVEKCLCSIRCYSSGLMAISPGFVKDETSLYSFQIGQQTYEYTVSAVCGEMTKEEIKEQDIFEEFHLQNAMKKLALISKPFDNPVETGYARLLICGELISASGFDGDWIYAEYNIDIANGIKLHSKSSTSGTSQVAEIRKDTHANFSLPFEVILVYNVGSTVVSNLLIKVTSVDSKDRHIIQGYGAMPIPDQPGYYQETLPTWCPEQSPMHKMKSFFLGGSPELQDLKYIRDTDIKSKVVNKYGFKTRTNVLLRARARLEALKGITKPTANNMHDS</sequence>
<evidence type="ECO:0000313" key="6">
    <source>
        <dbReference type="EMBL" id="EGF83837.1"/>
    </source>
</evidence>
<evidence type="ECO:0000256" key="5">
    <source>
        <dbReference type="ARBA" id="ARBA00023273"/>
    </source>
</evidence>
<evidence type="ECO:0000256" key="3">
    <source>
        <dbReference type="ARBA" id="ARBA00022794"/>
    </source>
</evidence>
<evidence type="ECO:0000256" key="1">
    <source>
        <dbReference type="ARBA" id="ARBA00004120"/>
    </source>
</evidence>
<dbReference type="RefSeq" id="XP_006675701.1">
    <property type="nucleotide sequence ID" value="XM_006675638.1"/>
</dbReference>
<dbReference type="PROSITE" id="PS51381">
    <property type="entry name" value="C2_B9"/>
    <property type="match status" value="1"/>
</dbReference>
<dbReference type="OrthoDB" id="10263520at2759"/>
<dbReference type="HOGENOM" id="CLU_026711_0_1_1"/>
<proteinExistence type="predicted"/>
<dbReference type="GO" id="GO:0060271">
    <property type="term" value="P:cilium assembly"/>
    <property type="evidence" value="ECO:0000318"/>
    <property type="project" value="GO_Central"/>
</dbReference>
<keyword evidence="2" id="KW-0963">Cytoplasm</keyword>
<dbReference type="Pfam" id="PF07162">
    <property type="entry name" value="B9-C2"/>
    <property type="match status" value="1"/>
</dbReference>
<organism evidence="6 7">
    <name type="scientific">Batrachochytrium dendrobatidis (strain JAM81 / FGSC 10211)</name>
    <name type="common">Frog chytrid fungus</name>
    <dbReference type="NCBI Taxonomy" id="684364"/>
    <lineage>
        <taxon>Eukaryota</taxon>
        <taxon>Fungi</taxon>
        <taxon>Fungi incertae sedis</taxon>
        <taxon>Chytridiomycota</taxon>
        <taxon>Chytridiomycota incertae sedis</taxon>
        <taxon>Chytridiomycetes</taxon>
        <taxon>Rhizophydiales</taxon>
        <taxon>Rhizophydiales incertae sedis</taxon>
        <taxon>Batrachochytrium</taxon>
    </lineage>
</organism>
<dbReference type="PANTHER" id="PTHR12968">
    <property type="entry name" value="B9 DOMAIN-CONTAINING"/>
    <property type="match status" value="1"/>
</dbReference>
<dbReference type="STRING" id="684364.F4NSL0"/>
<gene>
    <name evidence="6" type="ORF">BATDEDRAFT_33942</name>
</gene>
<keyword evidence="4" id="KW-0206">Cytoskeleton</keyword>
<name>F4NSL0_BATDJ</name>
<dbReference type="AlphaFoldDB" id="F4NSL0"/>
<dbReference type="PANTHER" id="PTHR12968:SF4">
    <property type="entry name" value="TECTONIC-LIKE COMPLEX MEMBER MKS1"/>
    <property type="match status" value="1"/>
</dbReference>
<keyword evidence="5" id="KW-0966">Cell projection</keyword>
<evidence type="ECO:0000256" key="2">
    <source>
        <dbReference type="ARBA" id="ARBA00022490"/>
    </source>
</evidence>
<dbReference type="Proteomes" id="UP000007241">
    <property type="component" value="Unassembled WGS sequence"/>
</dbReference>
<accession>F4NSL0</accession>
<dbReference type="OMA" id="CHEISSP"/>
<keyword evidence="3" id="KW-0970">Cilium biogenesis/degradation</keyword>
<evidence type="ECO:0000256" key="4">
    <source>
        <dbReference type="ARBA" id="ARBA00023212"/>
    </source>
</evidence>
<dbReference type="EMBL" id="GL882879">
    <property type="protein sequence ID" value="EGF83837.1"/>
    <property type="molecule type" value="Genomic_DNA"/>
</dbReference>